<feature type="region of interest" description="Disordered" evidence="2">
    <location>
        <begin position="1"/>
        <end position="109"/>
    </location>
</feature>
<organism evidence="3 4">
    <name type="scientific">Rhodospira trueperi</name>
    <dbReference type="NCBI Taxonomy" id="69960"/>
    <lineage>
        <taxon>Bacteria</taxon>
        <taxon>Pseudomonadati</taxon>
        <taxon>Pseudomonadota</taxon>
        <taxon>Alphaproteobacteria</taxon>
        <taxon>Rhodospirillales</taxon>
        <taxon>Rhodospirillaceae</taxon>
        <taxon>Rhodospira</taxon>
    </lineage>
</organism>
<dbReference type="Proteomes" id="UP000199412">
    <property type="component" value="Unassembled WGS sequence"/>
</dbReference>
<evidence type="ECO:0000313" key="4">
    <source>
        <dbReference type="Proteomes" id="UP000199412"/>
    </source>
</evidence>
<feature type="compositionally biased region" description="Polar residues" evidence="2">
    <location>
        <begin position="45"/>
        <end position="54"/>
    </location>
</feature>
<sequence>MAIFGNSPHGRHSDGGPSDTDRIEAGDGRGGKAGPGGKSDAFQPQEVTQVTSPKFQPGMPVKPQTGAFRPEPPDHLGREAVKAPMAAEPVEPPAPLGPPTTRGAGLSARGGDTKNLIVGPGIQLNGHISACDRLVVEGTVEADLNDAEAIEVAAGGLFKGAASIEEADISGRFEGTLTVKRRLIVRNGGRIEGTVCYAAIIIEDGGQISGQMDVYGEQKG</sequence>
<dbReference type="OrthoDB" id="7349510at2"/>
<reference evidence="3 4" key="1">
    <citation type="submission" date="2016-10" db="EMBL/GenBank/DDBJ databases">
        <authorList>
            <person name="de Groot N.N."/>
        </authorList>
    </citation>
    <scope>NUCLEOTIDE SEQUENCE [LARGE SCALE GENOMIC DNA]</scope>
    <source>
        <strain evidence="3 4">ATCC 700224</strain>
    </source>
</reference>
<evidence type="ECO:0000256" key="2">
    <source>
        <dbReference type="SAM" id="MobiDB-lite"/>
    </source>
</evidence>
<gene>
    <name evidence="3" type="ORF">SAMN05421720_102235</name>
</gene>
<dbReference type="PANTHER" id="PTHR35024">
    <property type="entry name" value="HYPOTHETICAL CYTOSOLIC PROTEIN"/>
    <property type="match status" value="1"/>
</dbReference>
<protein>
    <submittedName>
        <fullName evidence="3">Protein CcmA, bactofilin family</fullName>
    </submittedName>
</protein>
<dbReference type="STRING" id="69960.SAMN05421720_102235"/>
<dbReference type="InterPro" id="IPR007607">
    <property type="entry name" value="BacA/B"/>
</dbReference>
<dbReference type="PANTHER" id="PTHR35024:SF4">
    <property type="entry name" value="POLYMER-FORMING CYTOSKELETAL PROTEIN"/>
    <property type="match status" value="1"/>
</dbReference>
<proteinExistence type="inferred from homology"/>
<evidence type="ECO:0000313" key="3">
    <source>
        <dbReference type="EMBL" id="SDD97164.1"/>
    </source>
</evidence>
<feature type="compositionally biased region" description="Basic and acidic residues" evidence="2">
    <location>
        <begin position="11"/>
        <end position="30"/>
    </location>
</feature>
<comment type="similarity">
    <text evidence="1">Belongs to the bactofilin family.</text>
</comment>
<evidence type="ECO:0000256" key="1">
    <source>
        <dbReference type="ARBA" id="ARBA00044755"/>
    </source>
</evidence>
<name>A0A1G6Z323_9PROT</name>
<keyword evidence="4" id="KW-1185">Reference proteome</keyword>
<dbReference type="EMBL" id="FNAP01000002">
    <property type="protein sequence ID" value="SDD97164.1"/>
    <property type="molecule type" value="Genomic_DNA"/>
</dbReference>
<dbReference type="AlphaFoldDB" id="A0A1G6Z323"/>
<dbReference type="Pfam" id="PF04519">
    <property type="entry name" value="Bactofilin"/>
    <property type="match status" value="1"/>
</dbReference>
<accession>A0A1G6Z323</accession>
<dbReference type="RefSeq" id="WP_092782771.1">
    <property type="nucleotide sequence ID" value="NZ_FNAP01000002.1"/>
</dbReference>
<feature type="compositionally biased region" description="Basic and acidic residues" evidence="2">
    <location>
        <begin position="71"/>
        <end position="81"/>
    </location>
</feature>